<feature type="region of interest" description="Disordered" evidence="5">
    <location>
        <begin position="54"/>
        <end position="128"/>
    </location>
</feature>
<feature type="compositionally biased region" description="Basic and acidic residues" evidence="5">
    <location>
        <begin position="646"/>
        <end position="657"/>
    </location>
</feature>
<keyword evidence="3 4" id="KW-0862">Zinc</keyword>
<feature type="compositionally biased region" description="Basic and acidic residues" evidence="5">
    <location>
        <begin position="90"/>
        <end position="107"/>
    </location>
</feature>
<dbReference type="Gene3D" id="4.10.1000.10">
    <property type="entry name" value="Zinc finger, CCCH-type"/>
    <property type="match status" value="1"/>
</dbReference>
<feature type="region of interest" description="Disordered" evidence="5">
    <location>
        <begin position="1"/>
        <end position="40"/>
    </location>
</feature>
<evidence type="ECO:0000256" key="1">
    <source>
        <dbReference type="ARBA" id="ARBA00022723"/>
    </source>
</evidence>
<feature type="compositionally biased region" description="Basic residues" evidence="5">
    <location>
        <begin position="396"/>
        <end position="410"/>
    </location>
</feature>
<dbReference type="EMBL" id="CADEPI010000057">
    <property type="protein sequence ID" value="CAB3370962.1"/>
    <property type="molecule type" value="Genomic_DNA"/>
</dbReference>
<organism evidence="7 8">
    <name type="scientific">Cloeon dipterum</name>
    <dbReference type="NCBI Taxonomy" id="197152"/>
    <lineage>
        <taxon>Eukaryota</taxon>
        <taxon>Metazoa</taxon>
        <taxon>Ecdysozoa</taxon>
        <taxon>Arthropoda</taxon>
        <taxon>Hexapoda</taxon>
        <taxon>Insecta</taxon>
        <taxon>Pterygota</taxon>
        <taxon>Palaeoptera</taxon>
        <taxon>Ephemeroptera</taxon>
        <taxon>Pisciforma</taxon>
        <taxon>Baetidae</taxon>
        <taxon>Cloeon</taxon>
    </lineage>
</organism>
<reference evidence="7 8" key="1">
    <citation type="submission" date="2020-04" db="EMBL/GenBank/DDBJ databases">
        <authorList>
            <person name="Alioto T."/>
            <person name="Alioto T."/>
            <person name="Gomez Garrido J."/>
        </authorList>
    </citation>
    <scope>NUCLEOTIDE SEQUENCE [LARGE SCALE GENOMIC DNA]</scope>
</reference>
<accession>A0A8S1CS80</accession>
<feature type="compositionally biased region" description="Low complexity" evidence="5">
    <location>
        <begin position="548"/>
        <end position="566"/>
    </location>
</feature>
<dbReference type="InterPro" id="IPR052647">
    <property type="entry name" value="Zinc_finger_CCCH-type"/>
</dbReference>
<feature type="domain" description="C3H1-type" evidence="6">
    <location>
        <begin position="126"/>
        <end position="153"/>
    </location>
</feature>
<sequence length="688" mass="77183">MESEEANQEMFDNELDFEEDAKEEKDASEEEDVFSDVETSQILLECEEAKIESAEGCDDGEKVHCDKDKKDDTEQVSSKSGSDGEISDSDGDKCEKPKGKPEGKVGDDREEGECSDGDDHVEMPSNRPRIPCRFFNRGFCNWGMNCKFIHAGFNDKGNYRMFEPMKHPAAVYNNENIHPMRMMRPPAPIAPRPEPVETKQETAWERGLRHAKEMMKQAQQRKETDIDFEDKKMNLSLGEDDILKEDVLYTRPASPLFSRSDGEDEENFPVPRMNINMIMDRPPMQRRMPYQGARNFNGRGGGGGGQHFRNDFNNQGFKGRGRGGEHYEERKRNAPGPGRGDEWSDPWMRKRSPNRRRKVSYSSGSSYSSSSRSRSRSYSSSSGSSRSSYSSYSSRSRSKRRSRSKSRSRPRLSPIARKEELYGKGMMNKPSSANVRPPARAPTKGQAVKAPVVAQTPKEEPVKQEPKKLLDYNPSFQNPPAPEKSDTIQLSAESGKENKKMSISPFGIQQAAPKTLPVNMLKEAKKAKKAAKKSKKIKKKKESDSESDSSSSSSASSSSSSSSSSSDSEEEARKKLKAKRKIVMDGREALANIVKISAMDALRMSGQKQQIKLKLKPSDGSAPSSEPLVPMQMQMPFESVPLARKRSTETSENEAPKAKKPTSSRREELLNQLKAIEDAIKKKRSKLH</sequence>
<keyword evidence="2 4" id="KW-0863">Zinc-finger</keyword>
<feature type="region of interest" description="Disordered" evidence="5">
    <location>
        <begin position="605"/>
        <end position="668"/>
    </location>
</feature>
<feature type="compositionally biased region" description="Basic and acidic residues" evidence="5">
    <location>
        <begin position="322"/>
        <end position="332"/>
    </location>
</feature>
<feature type="region of interest" description="Disordered" evidence="5">
    <location>
        <begin position="289"/>
        <end position="584"/>
    </location>
</feature>
<comment type="caution">
    <text evidence="7">The sequence shown here is derived from an EMBL/GenBank/DDBJ whole genome shotgun (WGS) entry which is preliminary data.</text>
</comment>
<gene>
    <name evidence="7" type="ORF">CLODIP_2_CD08359</name>
</gene>
<evidence type="ECO:0000313" key="8">
    <source>
        <dbReference type="Proteomes" id="UP000494165"/>
    </source>
</evidence>
<protein>
    <recommendedName>
        <fullName evidence="6">C3H1-type domain-containing protein</fullName>
    </recommendedName>
</protein>
<dbReference type="PANTHER" id="PTHR46582">
    <property type="entry name" value="ZINC FINGER CCCH DOMAIN-CONTAINING PROTEIN 18"/>
    <property type="match status" value="1"/>
</dbReference>
<dbReference type="AlphaFoldDB" id="A0A8S1CS80"/>
<evidence type="ECO:0000256" key="3">
    <source>
        <dbReference type="ARBA" id="ARBA00022833"/>
    </source>
</evidence>
<feature type="compositionally biased region" description="Acidic residues" evidence="5">
    <location>
        <begin position="1"/>
        <end position="35"/>
    </location>
</feature>
<feature type="compositionally biased region" description="Low complexity" evidence="5">
    <location>
        <begin position="360"/>
        <end position="395"/>
    </location>
</feature>
<evidence type="ECO:0000256" key="5">
    <source>
        <dbReference type="SAM" id="MobiDB-lite"/>
    </source>
</evidence>
<feature type="compositionally biased region" description="Basic and acidic residues" evidence="5">
    <location>
        <begin position="457"/>
        <end position="470"/>
    </location>
</feature>
<dbReference type="PANTHER" id="PTHR46582:SF1">
    <property type="entry name" value="ZINC FINGER CCCH DOMAIN-CONTAINING PROTEIN 18"/>
    <property type="match status" value="1"/>
</dbReference>
<keyword evidence="8" id="KW-1185">Reference proteome</keyword>
<evidence type="ECO:0000256" key="4">
    <source>
        <dbReference type="PROSITE-ProRule" id="PRU00723"/>
    </source>
</evidence>
<dbReference type="OrthoDB" id="10072532at2759"/>
<feature type="zinc finger region" description="C3H1-type" evidence="4">
    <location>
        <begin position="126"/>
        <end position="153"/>
    </location>
</feature>
<evidence type="ECO:0000259" key="6">
    <source>
        <dbReference type="PROSITE" id="PS50103"/>
    </source>
</evidence>
<evidence type="ECO:0000256" key="2">
    <source>
        <dbReference type="ARBA" id="ARBA00022771"/>
    </source>
</evidence>
<dbReference type="GO" id="GO:0003723">
    <property type="term" value="F:RNA binding"/>
    <property type="evidence" value="ECO:0007669"/>
    <property type="project" value="TreeGrafter"/>
</dbReference>
<evidence type="ECO:0000313" key="7">
    <source>
        <dbReference type="EMBL" id="CAB3370962.1"/>
    </source>
</evidence>
<feature type="compositionally biased region" description="Basic residues" evidence="5">
    <location>
        <begin position="525"/>
        <end position="540"/>
    </location>
</feature>
<feature type="compositionally biased region" description="Basic and acidic residues" evidence="5">
    <location>
        <begin position="54"/>
        <end position="73"/>
    </location>
</feature>
<proteinExistence type="predicted"/>
<dbReference type="PROSITE" id="PS50103">
    <property type="entry name" value="ZF_C3H1"/>
    <property type="match status" value="1"/>
</dbReference>
<keyword evidence="1 4" id="KW-0479">Metal-binding</keyword>
<dbReference type="SUPFAM" id="SSF90229">
    <property type="entry name" value="CCCH zinc finger"/>
    <property type="match status" value="1"/>
</dbReference>
<name>A0A8S1CS80_9INSE</name>
<dbReference type="GO" id="GO:0008270">
    <property type="term" value="F:zinc ion binding"/>
    <property type="evidence" value="ECO:0007669"/>
    <property type="project" value="UniProtKB-KW"/>
</dbReference>
<dbReference type="InterPro" id="IPR036855">
    <property type="entry name" value="Znf_CCCH_sf"/>
</dbReference>
<dbReference type="GO" id="GO:0071011">
    <property type="term" value="C:precatalytic spliceosome"/>
    <property type="evidence" value="ECO:0007669"/>
    <property type="project" value="TreeGrafter"/>
</dbReference>
<dbReference type="Proteomes" id="UP000494165">
    <property type="component" value="Unassembled WGS sequence"/>
</dbReference>
<dbReference type="InterPro" id="IPR000571">
    <property type="entry name" value="Znf_CCCH"/>
</dbReference>
<feature type="compositionally biased region" description="Basic residues" evidence="5">
    <location>
        <begin position="349"/>
        <end position="359"/>
    </location>
</feature>